<accession>A0A174P9G8</accession>
<feature type="transmembrane region" description="Helical" evidence="1">
    <location>
        <begin position="24"/>
        <end position="45"/>
    </location>
</feature>
<evidence type="ECO:0000313" key="2">
    <source>
        <dbReference type="EMBL" id="CUP55470.1"/>
    </source>
</evidence>
<protein>
    <submittedName>
        <fullName evidence="2">Uncharacterized protein</fullName>
    </submittedName>
</protein>
<dbReference type="EMBL" id="JAQNSI010000423">
    <property type="protein sequence ID" value="MDC1901839.1"/>
    <property type="molecule type" value="Genomic_DNA"/>
</dbReference>
<evidence type="ECO:0000313" key="4">
    <source>
        <dbReference type="Proteomes" id="UP000095614"/>
    </source>
</evidence>
<keyword evidence="1" id="KW-1133">Transmembrane helix</keyword>
<feature type="transmembrane region" description="Helical" evidence="1">
    <location>
        <begin position="244"/>
        <end position="269"/>
    </location>
</feature>
<dbReference type="EMBL" id="CZAF01000014">
    <property type="protein sequence ID" value="CUP55470.1"/>
    <property type="molecule type" value="Genomic_DNA"/>
</dbReference>
<name>A0A174P9G8_BACUN</name>
<keyword evidence="1" id="KW-0812">Transmembrane</keyword>
<sequence>MKRYPINNYITKEEFYQLNKEGDFYTGFVIGLGYAFVEYVPISYLPKDLSVNRFMSNIPVQRVDYSDESYVRSLNITSEQIKKMLYTSNGDGTYNVAIDFLHHKVIGDLSELRVDMYEEADTMKILIEVNDERYDISLVDFNKRYGQLIREAINNIDYFNSFVGLGIDIFEDEFWNKKIKFRKNLSNNISSSLRRNGYKINASQIKRNYIPKAIGIGSRVSSFVGVGCAIGSAMIEEEIKVSDIYAIAVASTAFIPWIGWAFGGALLAADCISYVLSGCTVGDHLNNMFDKNGVLWEWKDNELFDSFSLNSLSLDDIDNRHKKINPHCGMEEFIAPRDNTRVVNHFFQNW</sequence>
<dbReference type="OrthoDB" id="1023517at2"/>
<evidence type="ECO:0000313" key="3">
    <source>
        <dbReference type="EMBL" id="MDC1901839.1"/>
    </source>
</evidence>
<dbReference type="Proteomes" id="UP001222603">
    <property type="component" value="Unassembled WGS sequence"/>
</dbReference>
<proteinExistence type="predicted"/>
<reference evidence="3" key="2">
    <citation type="submission" date="2022-10" db="EMBL/GenBank/DDBJ databases">
        <title>Human gut microbiome strain richness.</title>
        <authorList>
            <person name="Chen-Liaw A."/>
        </authorList>
    </citation>
    <scope>NUCLEOTIDE SEQUENCE</scope>
    <source>
        <strain evidence="3">1001713st1_F9_1001713B170221_170320</strain>
    </source>
</reference>
<dbReference type="Proteomes" id="UP000095614">
    <property type="component" value="Unassembled WGS sequence"/>
</dbReference>
<dbReference type="AlphaFoldDB" id="A0A174P9G8"/>
<evidence type="ECO:0000256" key="1">
    <source>
        <dbReference type="SAM" id="Phobius"/>
    </source>
</evidence>
<organism evidence="2 4">
    <name type="scientific">Bacteroides uniformis</name>
    <dbReference type="NCBI Taxonomy" id="820"/>
    <lineage>
        <taxon>Bacteria</taxon>
        <taxon>Pseudomonadati</taxon>
        <taxon>Bacteroidota</taxon>
        <taxon>Bacteroidia</taxon>
        <taxon>Bacteroidales</taxon>
        <taxon>Bacteroidaceae</taxon>
        <taxon>Bacteroides</taxon>
    </lineage>
</organism>
<reference evidence="2 4" key="1">
    <citation type="submission" date="2015-09" db="EMBL/GenBank/DDBJ databases">
        <authorList>
            <consortium name="Pathogen Informatics"/>
        </authorList>
    </citation>
    <scope>NUCLEOTIDE SEQUENCE [LARGE SCALE GENOMIC DNA]</scope>
    <source>
        <strain evidence="2 4">2789STDY5834847</strain>
    </source>
</reference>
<gene>
    <name evidence="2" type="ORF">ERS852462_03990</name>
    <name evidence="3" type="ORF">POZ10_14575</name>
</gene>
<keyword evidence="1" id="KW-0472">Membrane</keyword>
<dbReference type="RefSeq" id="WP_057098220.1">
    <property type="nucleotide sequence ID" value="NZ_CP072239.1"/>
</dbReference>